<sequence length="24" mass="2654">MAFLDDLADRGIEAQVFEGERSLA</sequence>
<reference evidence="1" key="1">
    <citation type="submission" date="2018-05" db="EMBL/GenBank/DDBJ databases">
        <authorList>
            <person name="Lanie J.A."/>
            <person name="Ng W.-L."/>
            <person name="Kazmierczak K.M."/>
            <person name="Andrzejewski T.M."/>
            <person name="Davidsen T.M."/>
            <person name="Wayne K.J."/>
            <person name="Tettelin H."/>
            <person name="Glass J.I."/>
            <person name="Rusch D."/>
            <person name="Podicherti R."/>
            <person name="Tsui H.-C.T."/>
            <person name="Winkler M.E."/>
        </authorList>
    </citation>
    <scope>NUCLEOTIDE SEQUENCE</scope>
</reference>
<gene>
    <name evidence="1" type="ORF">METZ01_LOCUS307802</name>
</gene>
<proteinExistence type="predicted"/>
<protein>
    <submittedName>
        <fullName evidence="1">Uncharacterized protein</fullName>
    </submittedName>
</protein>
<name>A0A382N301_9ZZZZ</name>
<dbReference type="EMBL" id="UINC01097332">
    <property type="protein sequence ID" value="SVC54948.1"/>
    <property type="molecule type" value="Genomic_DNA"/>
</dbReference>
<accession>A0A382N301</accession>
<organism evidence="1">
    <name type="scientific">marine metagenome</name>
    <dbReference type="NCBI Taxonomy" id="408172"/>
    <lineage>
        <taxon>unclassified sequences</taxon>
        <taxon>metagenomes</taxon>
        <taxon>ecological metagenomes</taxon>
    </lineage>
</organism>
<dbReference type="AlphaFoldDB" id="A0A382N301"/>
<evidence type="ECO:0000313" key="1">
    <source>
        <dbReference type="EMBL" id="SVC54948.1"/>
    </source>
</evidence>